<protein>
    <submittedName>
        <fullName evidence="2">Uncharacterized protein</fullName>
    </submittedName>
</protein>
<gene>
    <name evidence="2" type="ORF">PCOR1329_LOCUS57225</name>
</gene>
<proteinExistence type="predicted"/>
<reference evidence="2" key="1">
    <citation type="submission" date="2023-10" db="EMBL/GenBank/DDBJ databases">
        <authorList>
            <person name="Chen Y."/>
            <person name="Shah S."/>
            <person name="Dougan E. K."/>
            <person name="Thang M."/>
            <person name="Chan C."/>
        </authorList>
    </citation>
    <scope>NUCLEOTIDE SEQUENCE [LARGE SCALE GENOMIC DNA]</scope>
</reference>
<keyword evidence="1" id="KW-0175">Coiled coil</keyword>
<sequence length="206" mass="22695">MAVEPLWMYMPGSRCEPATSSAAGHAAGSPLESLATAPGLEGWRADVANADSSWLQEDLNLLREQHLAMQRAAREEIRELRQRLQEAHIQIADTSAAQLVCSAALVQPRPPPRKLLAALIREDRLRAASLALQAWREAAAARAKGSEVVPEAVVMALLRCGRVHHCLAVWRGLAVARFRHRAFEEIDGLRQLLEERSRGPEARAPQ</sequence>
<organism evidence="2 3">
    <name type="scientific">Prorocentrum cordatum</name>
    <dbReference type="NCBI Taxonomy" id="2364126"/>
    <lineage>
        <taxon>Eukaryota</taxon>
        <taxon>Sar</taxon>
        <taxon>Alveolata</taxon>
        <taxon>Dinophyceae</taxon>
        <taxon>Prorocentrales</taxon>
        <taxon>Prorocentraceae</taxon>
        <taxon>Prorocentrum</taxon>
    </lineage>
</organism>
<feature type="coiled-coil region" evidence="1">
    <location>
        <begin position="63"/>
        <end position="97"/>
    </location>
</feature>
<dbReference type="Proteomes" id="UP001189429">
    <property type="component" value="Unassembled WGS sequence"/>
</dbReference>
<name>A0ABN9VF45_9DINO</name>
<dbReference type="EMBL" id="CAUYUJ010017061">
    <property type="protein sequence ID" value="CAK0871370.1"/>
    <property type="molecule type" value="Genomic_DNA"/>
</dbReference>
<evidence type="ECO:0000256" key="1">
    <source>
        <dbReference type="SAM" id="Coils"/>
    </source>
</evidence>
<evidence type="ECO:0000313" key="2">
    <source>
        <dbReference type="EMBL" id="CAK0871370.1"/>
    </source>
</evidence>
<comment type="caution">
    <text evidence="2">The sequence shown here is derived from an EMBL/GenBank/DDBJ whole genome shotgun (WGS) entry which is preliminary data.</text>
</comment>
<keyword evidence="3" id="KW-1185">Reference proteome</keyword>
<feature type="non-terminal residue" evidence="2">
    <location>
        <position position="206"/>
    </location>
</feature>
<accession>A0ABN9VF45</accession>
<evidence type="ECO:0000313" key="3">
    <source>
        <dbReference type="Proteomes" id="UP001189429"/>
    </source>
</evidence>